<name>A0A8J7G7G6_9FLAO</name>
<comment type="caution">
    <text evidence="3">The sequence shown here is derived from an EMBL/GenBank/DDBJ whole genome shotgun (WGS) entry which is preliminary data.</text>
</comment>
<dbReference type="InterPro" id="IPR029046">
    <property type="entry name" value="LolA/LolB/LppX"/>
</dbReference>
<dbReference type="CDD" id="cd16325">
    <property type="entry name" value="LolA"/>
    <property type="match status" value="1"/>
</dbReference>
<evidence type="ECO:0000256" key="1">
    <source>
        <dbReference type="ARBA" id="ARBA00022729"/>
    </source>
</evidence>
<proteinExistence type="predicted"/>
<evidence type="ECO:0000256" key="2">
    <source>
        <dbReference type="SAM" id="SignalP"/>
    </source>
</evidence>
<keyword evidence="1 2" id="KW-0732">Signal</keyword>
<dbReference type="InterPro" id="IPR004564">
    <property type="entry name" value="OM_lipoprot_carrier_LolA-like"/>
</dbReference>
<reference evidence="3" key="1">
    <citation type="submission" date="2020-10" db="EMBL/GenBank/DDBJ databases">
        <authorList>
            <person name="Lu T."/>
            <person name="Wang Q."/>
            <person name="Han X."/>
        </authorList>
    </citation>
    <scope>NUCLEOTIDE SEQUENCE</scope>
    <source>
        <strain evidence="3">WQ 117</strain>
    </source>
</reference>
<dbReference type="AlphaFoldDB" id="A0A8J7G7G6"/>
<feature type="chain" id="PRO_5035230952" evidence="2">
    <location>
        <begin position="21"/>
        <end position="210"/>
    </location>
</feature>
<keyword evidence="4" id="KW-1185">Reference proteome</keyword>
<evidence type="ECO:0000313" key="3">
    <source>
        <dbReference type="EMBL" id="MBF0596735.1"/>
    </source>
</evidence>
<keyword evidence="3" id="KW-0449">Lipoprotein</keyword>
<sequence length="210" mass="24207">MKKYIFSFMLLFVGIGIVNAQTAKQWLDKVQQKYQNAQTYYIKFDFEHLANGKTQSQSGEVFAAKQKFNLNVNDVNQIFDGKKLITVAKDDKEVVISNATNTEDFLTPTKVLNSYKTGYQYALDKKQTINGQSIQLIKLTPTTQNSSMKYSVLGVNTKNNQIYSYQEFSKDGSKTSIIVKEYLENLIIHKDYFNFDQKKYKSKGYIITQL</sequence>
<dbReference type="Proteomes" id="UP000608754">
    <property type="component" value="Unassembled WGS sequence"/>
</dbReference>
<protein>
    <submittedName>
        <fullName evidence="3">Outer membrane lipoprotein carrier protein LolA</fullName>
    </submittedName>
</protein>
<evidence type="ECO:0000313" key="4">
    <source>
        <dbReference type="Proteomes" id="UP000608754"/>
    </source>
</evidence>
<organism evidence="3 4">
    <name type="scientific">Faecalibacter rhinopitheci</name>
    <dbReference type="NCBI Taxonomy" id="2779678"/>
    <lineage>
        <taxon>Bacteria</taxon>
        <taxon>Pseudomonadati</taxon>
        <taxon>Bacteroidota</taxon>
        <taxon>Flavobacteriia</taxon>
        <taxon>Flavobacteriales</taxon>
        <taxon>Weeksellaceae</taxon>
        <taxon>Faecalibacter</taxon>
    </lineage>
</organism>
<dbReference type="Gene3D" id="2.50.20.10">
    <property type="entry name" value="Lipoprotein localisation LolA/LolB/LppX"/>
    <property type="match status" value="1"/>
</dbReference>
<accession>A0A8J7G7G6</accession>
<dbReference type="RefSeq" id="WP_194182259.1">
    <property type="nucleotide sequence ID" value="NZ_JADGIK010000002.1"/>
</dbReference>
<dbReference type="EMBL" id="JADGIK010000002">
    <property type="protein sequence ID" value="MBF0596735.1"/>
    <property type="molecule type" value="Genomic_DNA"/>
</dbReference>
<dbReference type="SUPFAM" id="SSF89392">
    <property type="entry name" value="Prokaryotic lipoproteins and lipoprotein localization factors"/>
    <property type="match status" value="1"/>
</dbReference>
<feature type="signal peptide" evidence="2">
    <location>
        <begin position="1"/>
        <end position="20"/>
    </location>
</feature>
<gene>
    <name evidence="3" type="ORF">IM532_04615</name>
</gene>